<reference evidence="1" key="1">
    <citation type="journal article" date="2015" name="Nature">
        <title>Complex archaea that bridge the gap between prokaryotes and eukaryotes.</title>
        <authorList>
            <person name="Spang A."/>
            <person name="Saw J.H."/>
            <person name="Jorgensen S.L."/>
            <person name="Zaremba-Niedzwiedzka K."/>
            <person name="Martijn J."/>
            <person name="Lind A.E."/>
            <person name="van Eijk R."/>
            <person name="Schleper C."/>
            <person name="Guy L."/>
            <person name="Ettema T.J."/>
        </authorList>
    </citation>
    <scope>NUCLEOTIDE SEQUENCE</scope>
</reference>
<name>A0A0F9FJ17_9ZZZZ</name>
<accession>A0A0F9FJ17</accession>
<dbReference type="EMBL" id="LAZR01023444">
    <property type="protein sequence ID" value="KKL78471.1"/>
    <property type="molecule type" value="Genomic_DNA"/>
</dbReference>
<sequence>MIPLGTTNCKSGNDIPQVLKWMYVLELKYGGFVTSSEISFDVERCIKRYTIRSPIHKLEIMIDQESGFIEGRLNINRERTYQPIYEIGNSQPSFVPGMLKWQYPSKII</sequence>
<comment type="caution">
    <text evidence="1">The sequence shown here is derived from an EMBL/GenBank/DDBJ whole genome shotgun (WGS) entry which is preliminary data.</text>
</comment>
<dbReference type="AlphaFoldDB" id="A0A0F9FJ17"/>
<protein>
    <submittedName>
        <fullName evidence="1">Uncharacterized protein</fullName>
    </submittedName>
</protein>
<evidence type="ECO:0000313" key="1">
    <source>
        <dbReference type="EMBL" id="KKL78471.1"/>
    </source>
</evidence>
<gene>
    <name evidence="1" type="ORF">LCGC14_2024520</name>
</gene>
<organism evidence="1">
    <name type="scientific">marine sediment metagenome</name>
    <dbReference type="NCBI Taxonomy" id="412755"/>
    <lineage>
        <taxon>unclassified sequences</taxon>
        <taxon>metagenomes</taxon>
        <taxon>ecological metagenomes</taxon>
    </lineage>
</organism>
<proteinExistence type="predicted"/>